<dbReference type="PANTHER" id="PTHR11130:SF0">
    <property type="entry name" value="GLUTATHIONE SYNTHETASE"/>
    <property type="match status" value="1"/>
</dbReference>
<dbReference type="GO" id="GO:0005524">
    <property type="term" value="F:ATP binding"/>
    <property type="evidence" value="ECO:0007669"/>
    <property type="project" value="InterPro"/>
</dbReference>
<dbReference type="Gene3D" id="3.30.470.20">
    <property type="entry name" value="ATP-grasp fold, B domain"/>
    <property type="match status" value="1"/>
</dbReference>
<dbReference type="InterPro" id="IPR037013">
    <property type="entry name" value="GSH-S_sub-bd_sf"/>
</dbReference>
<keyword evidence="2" id="KW-1185">Reference proteome</keyword>
<dbReference type="EMBL" id="CAUJNA010003534">
    <property type="protein sequence ID" value="CAJ1404286.1"/>
    <property type="molecule type" value="Genomic_DNA"/>
</dbReference>
<dbReference type="AlphaFoldDB" id="A0AA36NHV3"/>
<comment type="caution">
    <text evidence="1">The sequence shown here is derived from an EMBL/GenBank/DDBJ whole genome shotgun (WGS) entry which is preliminary data.</text>
</comment>
<proteinExistence type="predicted"/>
<name>A0AA36NHV3_9DINO</name>
<dbReference type="Pfam" id="PF03917">
    <property type="entry name" value="GSH_synth_ATP"/>
    <property type="match status" value="1"/>
</dbReference>
<dbReference type="SUPFAM" id="SSF56059">
    <property type="entry name" value="Glutathione synthetase ATP-binding domain-like"/>
    <property type="match status" value="1"/>
</dbReference>
<dbReference type="InterPro" id="IPR005615">
    <property type="entry name" value="Glutathione_synthase"/>
</dbReference>
<protein>
    <recommendedName>
        <fullName evidence="3">Glutathione synthase</fullName>
    </recommendedName>
</protein>
<dbReference type="SUPFAM" id="SSF52440">
    <property type="entry name" value="PreATP-grasp domain"/>
    <property type="match status" value="1"/>
</dbReference>
<dbReference type="InterPro" id="IPR014709">
    <property type="entry name" value="Glutathione_synthase_C_euk"/>
</dbReference>
<dbReference type="InterPro" id="IPR016185">
    <property type="entry name" value="PreATP-grasp_dom_sf"/>
</dbReference>
<dbReference type="Proteomes" id="UP001178507">
    <property type="component" value="Unassembled WGS sequence"/>
</dbReference>
<organism evidence="1 2">
    <name type="scientific">Effrenium voratum</name>
    <dbReference type="NCBI Taxonomy" id="2562239"/>
    <lineage>
        <taxon>Eukaryota</taxon>
        <taxon>Sar</taxon>
        <taxon>Alveolata</taxon>
        <taxon>Dinophyceae</taxon>
        <taxon>Suessiales</taxon>
        <taxon>Symbiodiniaceae</taxon>
        <taxon>Effrenium</taxon>
    </lineage>
</organism>
<accession>A0AA36NHV3</accession>
<evidence type="ECO:0000313" key="1">
    <source>
        <dbReference type="EMBL" id="CAJ1404286.1"/>
    </source>
</evidence>
<dbReference type="GO" id="GO:0043295">
    <property type="term" value="F:glutathione binding"/>
    <property type="evidence" value="ECO:0007669"/>
    <property type="project" value="TreeGrafter"/>
</dbReference>
<evidence type="ECO:0000313" key="2">
    <source>
        <dbReference type="Proteomes" id="UP001178507"/>
    </source>
</evidence>
<dbReference type="PANTHER" id="PTHR11130">
    <property type="entry name" value="GLUTATHIONE SYNTHETASE"/>
    <property type="match status" value="1"/>
</dbReference>
<dbReference type="GO" id="GO:0004363">
    <property type="term" value="F:glutathione synthase activity"/>
    <property type="evidence" value="ECO:0007669"/>
    <property type="project" value="InterPro"/>
</dbReference>
<dbReference type="Gene3D" id="3.30.1490.50">
    <property type="match status" value="1"/>
</dbReference>
<evidence type="ECO:0008006" key="3">
    <source>
        <dbReference type="Google" id="ProtNLM"/>
    </source>
</evidence>
<gene>
    <name evidence="1" type="ORF">EVOR1521_LOCUS26762</name>
</gene>
<dbReference type="Gene3D" id="3.40.50.1760">
    <property type="entry name" value="Glutathione synthase, substrate-binding domain superfamily, eukaryotic"/>
    <property type="match status" value="1"/>
</dbReference>
<dbReference type="GO" id="GO:0005829">
    <property type="term" value="C:cytosol"/>
    <property type="evidence" value="ECO:0007669"/>
    <property type="project" value="TreeGrafter"/>
</dbReference>
<sequence length="309" mass="34000">MALAQEAYQARWQATGLPMVVLFIALEEEKNELDHRKLELSALGLGLIPLRRSLRQLAASCSLRPLKPLDATEAVREPKALLVDGYEVAVAYFRSGYWPQHFEGAWEARRVVELSEAVKCPSAPAQLAGMKKVQELLCQSCELMKFLPEEKAQMVSRTFGQQFDPSCDSPETKQAVQAAMTNPGDWVLKPQVEGSGELYFDEDIPRMLTSRSQDQLAEFILMERVRPPCTPSAVLGPDGKVVLRSAVAELGIFGAFVAAGSQVKCNKAVGHLLRSKGQQTKQGGVFVGNATVDVPFLVPRDVFWRSVLG</sequence>
<reference evidence="1" key="1">
    <citation type="submission" date="2023-08" db="EMBL/GenBank/DDBJ databases">
        <authorList>
            <person name="Chen Y."/>
            <person name="Shah S."/>
            <person name="Dougan E. K."/>
            <person name="Thang M."/>
            <person name="Chan C."/>
        </authorList>
    </citation>
    <scope>NUCLEOTIDE SEQUENCE</scope>
</reference>